<keyword evidence="7 13" id="KW-0418">Kinase</keyword>
<evidence type="ECO:0000256" key="8">
    <source>
        <dbReference type="ARBA" id="ARBA00022989"/>
    </source>
</evidence>
<feature type="transmembrane region" description="Helical" evidence="11">
    <location>
        <begin position="12"/>
        <end position="29"/>
    </location>
</feature>
<feature type="transmembrane region" description="Helical" evidence="11">
    <location>
        <begin position="35"/>
        <end position="55"/>
    </location>
</feature>
<evidence type="ECO:0000256" key="3">
    <source>
        <dbReference type="ARBA" id="ARBA00012438"/>
    </source>
</evidence>
<evidence type="ECO:0000256" key="10">
    <source>
        <dbReference type="ARBA" id="ARBA00023136"/>
    </source>
</evidence>
<organism evidence="13 14">
    <name type="scientific">Candidatus Merdibacter merdavium</name>
    <dbReference type="NCBI Taxonomy" id="2838692"/>
    <lineage>
        <taxon>Bacteria</taxon>
        <taxon>Bacillati</taxon>
        <taxon>Bacillota</taxon>
        <taxon>Erysipelotrichia</taxon>
        <taxon>Erysipelotrichales</taxon>
        <taxon>Erysipelotrichaceae</taxon>
        <taxon>Merdibacter</taxon>
    </lineage>
</organism>
<comment type="catalytic activity">
    <reaction evidence="1">
        <text>ATP + protein L-histidine = ADP + protein N-phospho-L-histidine.</text>
        <dbReference type="EC" id="2.7.13.3"/>
    </reaction>
</comment>
<keyword evidence="4" id="KW-1003">Cell membrane</keyword>
<dbReference type="Gene3D" id="3.30.565.10">
    <property type="entry name" value="Histidine kinase-like ATPase, C-terminal domain"/>
    <property type="match status" value="1"/>
</dbReference>
<comment type="subcellular location">
    <subcellularLocation>
        <location evidence="2">Cell membrane</location>
        <topology evidence="2">Multi-pass membrane protein</topology>
    </subcellularLocation>
</comment>
<dbReference type="GO" id="GO:0005886">
    <property type="term" value="C:plasma membrane"/>
    <property type="evidence" value="ECO:0007669"/>
    <property type="project" value="UniProtKB-SubCell"/>
</dbReference>
<dbReference type="EC" id="2.7.13.3" evidence="3"/>
<feature type="domain" description="Histidine kinase" evidence="12">
    <location>
        <begin position="126"/>
        <end position="332"/>
    </location>
</feature>
<keyword evidence="9" id="KW-0902">Two-component regulatory system</keyword>
<evidence type="ECO:0000313" key="13">
    <source>
        <dbReference type="EMBL" id="HJC36280.1"/>
    </source>
</evidence>
<dbReference type="GO" id="GO:0016036">
    <property type="term" value="P:cellular response to phosphate starvation"/>
    <property type="evidence" value="ECO:0007669"/>
    <property type="project" value="TreeGrafter"/>
</dbReference>
<reference evidence="13" key="2">
    <citation type="submission" date="2021-04" db="EMBL/GenBank/DDBJ databases">
        <authorList>
            <person name="Gilroy R."/>
        </authorList>
    </citation>
    <scope>NUCLEOTIDE SEQUENCE</scope>
    <source>
        <strain evidence="13">CHK187-11901</strain>
    </source>
</reference>
<evidence type="ECO:0000313" key="14">
    <source>
        <dbReference type="Proteomes" id="UP000823896"/>
    </source>
</evidence>
<dbReference type="Proteomes" id="UP000823896">
    <property type="component" value="Unassembled WGS sequence"/>
</dbReference>
<keyword evidence="8 11" id="KW-1133">Transmembrane helix</keyword>
<evidence type="ECO:0000256" key="1">
    <source>
        <dbReference type="ARBA" id="ARBA00000085"/>
    </source>
</evidence>
<keyword evidence="5" id="KW-0808">Transferase</keyword>
<evidence type="ECO:0000256" key="5">
    <source>
        <dbReference type="ARBA" id="ARBA00022679"/>
    </source>
</evidence>
<dbReference type="InterPro" id="IPR036890">
    <property type="entry name" value="HATPase_C_sf"/>
</dbReference>
<dbReference type="AlphaFoldDB" id="A0A9D2NPR7"/>
<dbReference type="Pfam" id="PF02518">
    <property type="entry name" value="HATPase_c"/>
    <property type="match status" value="1"/>
</dbReference>
<keyword evidence="10 11" id="KW-0472">Membrane</keyword>
<dbReference type="InterPro" id="IPR003594">
    <property type="entry name" value="HATPase_dom"/>
</dbReference>
<dbReference type="PANTHER" id="PTHR45453:SF2">
    <property type="entry name" value="HISTIDINE KINASE"/>
    <property type="match status" value="1"/>
</dbReference>
<keyword evidence="6 11" id="KW-0812">Transmembrane</keyword>
<evidence type="ECO:0000256" key="9">
    <source>
        <dbReference type="ARBA" id="ARBA00023012"/>
    </source>
</evidence>
<dbReference type="GO" id="GO:0004721">
    <property type="term" value="F:phosphoprotein phosphatase activity"/>
    <property type="evidence" value="ECO:0007669"/>
    <property type="project" value="TreeGrafter"/>
</dbReference>
<name>A0A9D2NPR7_9FIRM</name>
<accession>A0A9D2NPR7</accession>
<dbReference type="PROSITE" id="PS50109">
    <property type="entry name" value="HIS_KIN"/>
    <property type="match status" value="1"/>
</dbReference>
<sequence length="337" mass="39055">MKISEFLSDKLYVLLTALVISLLLSLFLLSLHISAAVLVLLMLFYWILPLSFLIVEYTRRKGYYQSILETMKTLDQKYLIADVIRQPHFADGRILYEVIREAGRSMQENVKRYRIAENEYKDYIEMWVHEIKTPLAAAKLIADNNPSEASSSISEEIDHVQRFVEQALFYARSANVENDYIIKEFSLAPIVHNVVRKHSSDFIYRRIRIELDDLEKTVYTDQKWIEFILDQILTNALNYTPSDTGVIRIYTSQQDNQLKLYIADNGVGIDPKDIGRIFRKGFTGSNRLHNEKATGIGLYLCRKLCEKLYLDIEAQSVLHQGTTMIITFPLSNLLLLK</sequence>
<dbReference type="InterPro" id="IPR036097">
    <property type="entry name" value="HisK_dim/P_sf"/>
</dbReference>
<reference evidence="13" key="1">
    <citation type="journal article" date="2021" name="PeerJ">
        <title>Extensive microbial diversity within the chicken gut microbiome revealed by metagenomics and culture.</title>
        <authorList>
            <person name="Gilroy R."/>
            <person name="Ravi A."/>
            <person name="Getino M."/>
            <person name="Pursley I."/>
            <person name="Horton D.L."/>
            <person name="Alikhan N.F."/>
            <person name="Baker D."/>
            <person name="Gharbi K."/>
            <person name="Hall N."/>
            <person name="Watson M."/>
            <person name="Adriaenssens E.M."/>
            <person name="Foster-Nyarko E."/>
            <person name="Jarju S."/>
            <person name="Secka A."/>
            <person name="Antonio M."/>
            <person name="Oren A."/>
            <person name="Chaudhuri R.R."/>
            <person name="La Ragione R."/>
            <person name="Hildebrand F."/>
            <person name="Pallen M.J."/>
        </authorList>
    </citation>
    <scope>NUCLEOTIDE SEQUENCE</scope>
    <source>
        <strain evidence="13">CHK187-11901</strain>
    </source>
</reference>
<dbReference type="InterPro" id="IPR004358">
    <property type="entry name" value="Sig_transdc_His_kin-like_C"/>
</dbReference>
<evidence type="ECO:0000256" key="4">
    <source>
        <dbReference type="ARBA" id="ARBA00022475"/>
    </source>
</evidence>
<evidence type="ECO:0000256" key="7">
    <source>
        <dbReference type="ARBA" id="ARBA00022777"/>
    </source>
</evidence>
<evidence type="ECO:0000256" key="6">
    <source>
        <dbReference type="ARBA" id="ARBA00022692"/>
    </source>
</evidence>
<dbReference type="InterPro" id="IPR005467">
    <property type="entry name" value="His_kinase_dom"/>
</dbReference>
<evidence type="ECO:0000256" key="2">
    <source>
        <dbReference type="ARBA" id="ARBA00004651"/>
    </source>
</evidence>
<protein>
    <recommendedName>
        <fullName evidence="3">histidine kinase</fullName>
        <ecNumber evidence="3">2.7.13.3</ecNumber>
    </recommendedName>
</protein>
<comment type="caution">
    <text evidence="13">The sequence shown here is derived from an EMBL/GenBank/DDBJ whole genome shotgun (WGS) entry which is preliminary data.</text>
</comment>
<proteinExistence type="predicted"/>
<gene>
    <name evidence="13" type="ORF">H9702_04030</name>
</gene>
<dbReference type="InterPro" id="IPR050351">
    <property type="entry name" value="BphY/WalK/GraS-like"/>
</dbReference>
<dbReference type="GO" id="GO:0000155">
    <property type="term" value="F:phosphorelay sensor kinase activity"/>
    <property type="evidence" value="ECO:0007669"/>
    <property type="project" value="InterPro"/>
</dbReference>
<dbReference type="PANTHER" id="PTHR45453">
    <property type="entry name" value="PHOSPHATE REGULON SENSOR PROTEIN PHOR"/>
    <property type="match status" value="1"/>
</dbReference>
<evidence type="ECO:0000256" key="11">
    <source>
        <dbReference type="SAM" id="Phobius"/>
    </source>
</evidence>
<dbReference type="EMBL" id="DWWM01000024">
    <property type="protein sequence ID" value="HJC36280.1"/>
    <property type="molecule type" value="Genomic_DNA"/>
</dbReference>
<dbReference type="SUPFAM" id="SSF47384">
    <property type="entry name" value="Homodimeric domain of signal transducing histidine kinase"/>
    <property type="match status" value="1"/>
</dbReference>
<dbReference type="SMART" id="SM00387">
    <property type="entry name" value="HATPase_c"/>
    <property type="match status" value="1"/>
</dbReference>
<evidence type="ECO:0000259" key="12">
    <source>
        <dbReference type="PROSITE" id="PS50109"/>
    </source>
</evidence>
<dbReference type="PRINTS" id="PR00344">
    <property type="entry name" value="BCTRLSENSOR"/>
</dbReference>
<dbReference type="SUPFAM" id="SSF55874">
    <property type="entry name" value="ATPase domain of HSP90 chaperone/DNA topoisomerase II/histidine kinase"/>
    <property type="match status" value="1"/>
</dbReference>